<evidence type="ECO:0000313" key="3">
    <source>
        <dbReference type="EMBL" id="CVK31349.1"/>
    </source>
</evidence>
<feature type="domain" description="HEPN" evidence="2">
    <location>
        <begin position="12"/>
        <end position="125"/>
    </location>
</feature>
<gene>
    <name evidence="3" type="ORF">MMAB1_0132</name>
</gene>
<evidence type="ECO:0000313" key="4">
    <source>
        <dbReference type="Proteomes" id="UP000069850"/>
    </source>
</evidence>
<organism evidence="3 4">
    <name type="scientific">Methanoculleus bourgensis</name>
    <dbReference type="NCBI Taxonomy" id="83986"/>
    <lineage>
        <taxon>Archaea</taxon>
        <taxon>Methanobacteriati</taxon>
        <taxon>Methanobacteriota</taxon>
        <taxon>Stenosarchaea group</taxon>
        <taxon>Methanomicrobia</taxon>
        <taxon>Methanomicrobiales</taxon>
        <taxon>Methanomicrobiaceae</taxon>
        <taxon>Methanoculleus</taxon>
    </lineage>
</organism>
<feature type="compositionally biased region" description="Polar residues" evidence="1">
    <location>
        <begin position="191"/>
        <end position="224"/>
    </location>
</feature>
<dbReference type="InterPro" id="IPR007842">
    <property type="entry name" value="HEPN_dom"/>
</dbReference>
<dbReference type="SMART" id="SM00748">
    <property type="entry name" value="HEPN"/>
    <property type="match status" value="1"/>
</dbReference>
<dbReference type="AlphaFoldDB" id="A0A0X3BHJ5"/>
<dbReference type="CDD" id="cd05403">
    <property type="entry name" value="NT_KNTase_like"/>
    <property type="match status" value="1"/>
</dbReference>
<dbReference type="GeneID" id="70638014"/>
<name>A0A0X3BHJ5_9EURY</name>
<protein>
    <submittedName>
        <fullName evidence="3">HEPN domain protein (Modular protein)</fullName>
    </submittedName>
</protein>
<dbReference type="Proteomes" id="UP000069850">
    <property type="component" value="Chromosome 1"/>
</dbReference>
<feature type="region of interest" description="Disordered" evidence="1">
    <location>
        <begin position="188"/>
        <end position="228"/>
    </location>
</feature>
<dbReference type="InterPro" id="IPR002934">
    <property type="entry name" value="Polymerase_NTP_transf_dom"/>
</dbReference>
<dbReference type="GO" id="GO:0016779">
    <property type="term" value="F:nucleotidyltransferase activity"/>
    <property type="evidence" value="ECO:0007669"/>
    <property type="project" value="InterPro"/>
</dbReference>
<evidence type="ECO:0000259" key="2">
    <source>
        <dbReference type="PROSITE" id="PS50910"/>
    </source>
</evidence>
<reference evidence="3 4" key="1">
    <citation type="submission" date="2016-01" db="EMBL/GenBank/DDBJ databases">
        <authorList>
            <person name="Manzoor S."/>
        </authorList>
    </citation>
    <scope>NUCLEOTIDE SEQUENCE [LARGE SCALE GENOMIC DNA]</scope>
    <source>
        <strain evidence="3">Methanoculleus sp MAB1</strain>
    </source>
</reference>
<dbReference type="SUPFAM" id="SSF81301">
    <property type="entry name" value="Nucleotidyltransferase"/>
    <property type="match status" value="1"/>
</dbReference>
<dbReference type="Pfam" id="PF05168">
    <property type="entry name" value="HEPN"/>
    <property type="match status" value="1"/>
</dbReference>
<evidence type="ECO:0000256" key="1">
    <source>
        <dbReference type="SAM" id="MobiDB-lite"/>
    </source>
</evidence>
<dbReference type="Gene3D" id="1.20.120.330">
    <property type="entry name" value="Nucleotidyltransferases domain 2"/>
    <property type="match status" value="1"/>
</dbReference>
<dbReference type="PROSITE" id="PS50910">
    <property type="entry name" value="HEPN"/>
    <property type="match status" value="1"/>
</dbReference>
<dbReference type="KEGG" id="mema:MMAB1_0132"/>
<dbReference type="EMBL" id="LT158599">
    <property type="protein sequence ID" value="CVK31349.1"/>
    <property type="molecule type" value="Genomic_DNA"/>
</dbReference>
<accession>A0A0X3BHJ5</accession>
<dbReference type="Pfam" id="PF01909">
    <property type="entry name" value="NTP_transf_2"/>
    <property type="match status" value="1"/>
</dbReference>
<dbReference type="Gene3D" id="3.30.460.10">
    <property type="entry name" value="Beta Polymerase, domain 2"/>
    <property type="match status" value="1"/>
</dbReference>
<sequence>MDANMREAERWLRQGERDLVSARNSCRTGDFEWACFQAQQSAEKSLKALLYARGFRKILTHSVYELIRETSTFEPSFQTLKSEAKVLDSAYIMTRCPDSIVGNLTPSEYYDQEDAKECISSRGFDLQCREAVALRVIGQIRDLAREIRSRRRVSTIILYGSFARGDFHEASDIDLIVVGDFRERFHKAGRQPSSISPTSRLNRSATPTKSSLNWSGRRTPSSTRRWPKASGSSGAFHLQIVCNSAPCHLILEIFGTLLSSSM</sequence>
<dbReference type="SUPFAM" id="SSF81593">
    <property type="entry name" value="Nucleotidyltransferase substrate binding subunit/domain"/>
    <property type="match status" value="1"/>
</dbReference>
<proteinExistence type="predicted"/>
<dbReference type="RefSeq" id="WP_238320420.1">
    <property type="nucleotide sequence ID" value="NZ_LT158599.1"/>
</dbReference>
<dbReference type="InterPro" id="IPR043519">
    <property type="entry name" value="NT_sf"/>
</dbReference>